<evidence type="ECO:0000313" key="8">
    <source>
        <dbReference type="EMBL" id="MBE6270471.1"/>
    </source>
</evidence>
<dbReference type="CDD" id="cd05907">
    <property type="entry name" value="VL_LC_FACS_like"/>
    <property type="match status" value="1"/>
</dbReference>
<name>A0A9D5P063_XYLRU</name>
<feature type="domain" description="Thioester reductase (TE)" evidence="7">
    <location>
        <begin position="8"/>
        <end position="231"/>
    </location>
</feature>
<evidence type="ECO:0000256" key="2">
    <source>
        <dbReference type="ARBA" id="ARBA00022553"/>
    </source>
</evidence>
<protein>
    <submittedName>
        <fullName evidence="8">NAD-dependent epimerase/dehydratase family protein</fullName>
    </submittedName>
</protein>
<dbReference type="Pfam" id="PF23562">
    <property type="entry name" value="AMP-binding_C_3"/>
    <property type="match status" value="1"/>
</dbReference>
<evidence type="ECO:0000256" key="1">
    <source>
        <dbReference type="ARBA" id="ARBA00022450"/>
    </source>
</evidence>
<dbReference type="SUPFAM" id="SSF56801">
    <property type="entry name" value="Acetyl-CoA synthetase-like"/>
    <property type="match status" value="1"/>
</dbReference>
<dbReference type="PANTHER" id="PTHR43272:SF32">
    <property type="entry name" value="AMP-DEPENDENT SYNTHETASE_LIGASE DOMAIN-CONTAINING PROTEIN"/>
    <property type="match status" value="1"/>
</dbReference>
<dbReference type="Gene3D" id="3.40.50.12780">
    <property type="entry name" value="N-terminal domain of ligase-like"/>
    <property type="match status" value="1"/>
</dbReference>
<proteinExistence type="predicted"/>
<dbReference type="InterPro" id="IPR013120">
    <property type="entry name" value="FAR_NAD-bd"/>
</dbReference>
<sequence length="882" mass="97785">MVNQTIFVTGATGLLGTEVVSHLLATTDDKIYVLVRASAAAEGANRLRALWWDDEVLAHAVGERVLPVVGDITASLKGVIPADVTHVIHCAAETGIQKSYDELCRINVEGTRQVVMAAQALPHLKRFTHVSTAYVAGTHSGRIMEEAPLPTSFYSNYEACKAQAETVVRTSSLPFTICRPGMVVGNSRTGRTRNFNTIYFALKLILQGKMLVMPCSRQQTVNVAPADYVGRLVATLTLDDRAEGRTFHLTAPKDSLPQVGEVVDAVRAWASEQLCISVPKPLYIPMPQLRTIGRRYNSRSGAKRRSLLSNLTALMPYFVDDHVFDRTNTDELTGPYTLDWHAFLPALLAYACRQNFMRLSDQTVFQQAVKRRQSRHYPITYYNIGAQGMECITGKQMNEMVGRYVAKLQTLGVKQGDRVALAGINCAEHAAIDNAIGLLGAVSVPIYYTTPADEIQLLISKSGARCFFVGDERVMKTIDSHLPNVQMIPFGPLRNEPLQGEVAAIPSAAYSSELATIRYTSGTTGEPKGVMFNYSQLKWLGQVLTNLLSWRDRNSEMRYLSFLPMSHVVEGILAAYAPYCMLCRAKIYYLTDFQLLAKALPQVRPTVFFSVPRFYEKLWEQIEQNPIGQRYLKMQDGWMKHLTGGLLRRAVLRKAGLNKCSQLLVGSAPISEELLHHFRALGIEIHNAYGQTEAPLITLNRLGQNVIPSIGTALPDTTITTAADGELIVSGPQVALGYYQLATDTFKDGVLHTGDLGHIDADGHVFISGRKKDMLITSYGKNINCTKIEQRLMDIPGVEQAVLVGEQRPYCTALLWTNGTIDTLTADIERMNAQLSHPEQVKRFCVIQTPLSISRGELTPSLKVKRNVVLEHYTQEIDKLYS</sequence>
<keyword evidence="4" id="KW-0276">Fatty acid metabolism</keyword>
<dbReference type="PANTHER" id="PTHR43272">
    <property type="entry name" value="LONG-CHAIN-FATTY-ACID--COA LIGASE"/>
    <property type="match status" value="1"/>
</dbReference>
<dbReference type="Gene3D" id="3.40.50.720">
    <property type="entry name" value="NAD(P)-binding Rossmann-like Domain"/>
    <property type="match status" value="1"/>
</dbReference>
<dbReference type="EMBL" id="SUYC01000005">
    <property type="protein sequence ID" value="MBE6270471.1"/>
    <property type="molecule type" value="Genomic_DNA"/>
</dbReference>
<gene>
    <name evidence="8" type="ORF">E7101_05905</name>
</gene>
<organism evidence="8 9">
    <name type="scientific">Xylanibacter ruminicola</name>
    <name type="common">Prevotella ruminicola</name>
    <dbReference type="NCBI Taxonomy" id="839"/>
    <lineage>
        <taxon>Bacteria</taxon>
        <taxon>Pseudomonadati</taxon>
        <taxon>Bacteroidota</taxon>
        <taxon>Bacteroidia</taxon>
        <taxon>Bacteroidales</taxon>
        <taxon>Prevotellaceae</taxon>
        <taxon>Xylanibacter</taxon>
    </lineage>
</organism>
<comment type="caution">
    <text evidence="8">The sequence shown here is derived from an EMBL/GenBank/DDBJ whole genome shotgun (WGS) entry which is preliminary data.</text>
</comment>
<dbReference type="Pfam" id="PF07993">
    <property type="entry name" value="NAD_binding_4"/>
    <property type="match status" value="1"/>
</dbReference>
<dbReference type="Proteomes" id="UP000806522">
    <property type="component" value="Unassembled WGS sequence"/>
</dbReference>
<reference evidence="8" key="1">
    <citation type="submission" date="2019-04" db="EMBL/GenBank/DDBJ databases">
        <title>Evolution of Biomass-Degrading Anaerobic Consortia Revealed by Metagenomics.</title>
        <authorList>
            <person name="Peng X."/>
        </authorList>
    </citation>
    <scope>NUCLEOTIDE SEQUENCE</scope>
    <source>
        <strain evidence="8">SIG140</strain>
    </source>
</reference>
<keyword evidence="2" id="KW-0597">Phosphoprotein</keyword>
<evidence type="ECO:0000313" key="9">
    <source>
        <dbReference type="Proteomes" id="UP000806522"/>
    </source>
</evidence>
<feature type="domain" description="AMP-dependent synthetase/ligase" evidence="6">
    <location>
        <begin position="382"/>
        <end position="739"/>
    </location>
</feature>
<dbReference type="InterPro" id="IPR020845">
    <property type="entry name" value="AMP-binding_CS"/>
</dbReference>
<accession>A0A9D5P063</accession>
<dbReference type="Pfam" id="PF00501">
    <property type="entry name" value="AMP-binding"/>
    <property type="match status" value="1"/>
</dbReference>
<dbReference type="AlphaFoldDB" id="A0A9D5P063"/>
<dbReference type="SUPFAM" id="SSF51735">
    <property type="entry name" value="NAD(P)-binding Rossmann-fold domains"/>
    <property type="match status" value="1"/>
</dbReference>
<keyword evidence="1" id="KW-0596">Phosphopantetheine</keyword>
<keyword evidence="3" id="KW-0436">Ligase</keyword>
<evidence type="ECO:0000256" key="5">
    <source>
        <dbReference type="ARBA" id="ARBA00023098"/>
    </source>
</evidence>
<evidence type="ECO:0000259" key="7">
    <source>
        <dbReference type="Pfam" id="PF07993"/>
    </source>
</evidence>
<keyword evidence="5" id="KW-0443">Lipid metabolism</keyword>
<dbReference type="InterPro" id="IPR000873">
    <property type="entry name" value="AMP-dep_synth/lig_dom"/>
</dbReference>
<dbReference type="InterPro" id="IPR036291">
    <property type="entry name" value="NAD(P)-bd_dom_sf"/>
</dbReference>
<evidence type="ECO:0000259" key="6">
    <source>
        <dbReference type="Pfam" id="PF00501"/>
    </source>
</evidence>
<evidence type="ECO:0000256" key="3">
    <source>
        <dbReference type="ARBA" id="ARBA00022598"/>
    </source>
</evidence>
<dbReference type="InterPro" id="IPR042099">
    <property type="entry name" value="ANL_N_sf"/>
</dbReference>
<dbReference type="GO" id="GO:0016020">
    <property type="term" value="C:membrane"/>
    <property type="evidence" value="ECO:0007669"/>
    <property type="project" value="TreeGrafter"/>
</dbReference>
<dbReference type="PROSITE" id="PS00455">
    <property type="entry name" value="AMP_BINDING"/>
    <property type="match status" value="1"/>
</dbReference>
<dbReference type="GO" id="GO:0004467">
    <property type="term" value="F:long-chain fatty acid-CoA ligase activity"/>
    <property type="evidence" value="ECO:0007669"/>
    <property type="project" value="TreeGrafter"/>
</dbReference>
<evidence type="ECO:0000256" key="4">
    <source>
        <dbReference type="ARBA" id="ARBA00022832"/>
    </source>
</evidence>